<dbReference type="Gene3D" id="3.60.110.10">
    <property type="entry name" value="Carbon-nitrogen hydrolase"/>
    <property type="match status" value="1"/>
</dbReference>
<dbReference type="PANTHER" id="PTHR46044:SF1">
    <property type="entry name" value="CN HYDROLASE DOMAIN-CONTAINING PROTEIN"/>
    <property type="match status" value="1"/>
</dbReference>
<comment type="similarity">
    <text evidence="1">Belongs to the carbon-nitrogen hydrolase superfamily. Nitrilase family.</text>
</comment>
<dbReference type="InterPro" id="IPR036526">
    <property type="entry name" value="C-N_Hydrolase_sf"/>
</dbReference>
<protein>
    <submittedName>
        <fullName evidence="4">Hydrolase, carbon-nitrogen family</fullName>
        <ecNumber evidence="4">3.5.5.7</ecNumber>
    </submittedName>
</protein>
<proteinExistence type="inferred from homology"/>
<dbReference type="InterPro" id="IPR044149">
    <property type="entry name" value="Nitrilases_CHs"/>
</dbReference>
<feature type="domain" description="CN hydrolase" evidence="3">
    <location>
        <begin position="2"/>
        <end position="269"/>
    </location>
</feature>
<dbReference type="EC" id="3.5.5.7" evidence="4"/>
<dbReference type="Proteomes" id="UP000254978">
    <property type="component" value="Unassembled WGS sequence"/>
</dbReference>
<evidence type="ECO:0000259" key="3">
    <source>
        <dbReference type="PROSITE" id="PS50263"/>
    </source>
</evidence>
<dbReference type="Pfam" id="PF00795">
    <property type="entry name" value="CN_hydrolase"/>
    <property type="match status" value="1"/>
</dbReference>
<name>A0A378TLY6_9MYCO</name>
<sequence length="336" mass="36627">MVRVAVAQLGSVAFDSAATTNKAVAAIREAGRGGARVVVFPEAFLGTYPKGLNFGSPVGRRTEEGRDEYLRTWRSAVELDGPELAAIADAAQQESVFVVIGVIERAGRTCYCTVVMIDEHGVTVGYHRKLMPTGAERLIWGFGDGSTLPVVDSPAGKLGSVICWENYMPLMRTAMYSQGIEIYCAPTADDRDTWMSTMRHIALEGRCFVITACQVMRRRDYPQDYQTEFGTSPEDVLMRGGSAVISPRGEVLVGPVYDEEHVIYADLNTDDLVRQALDFDAVGHYARADVFRLHVDTEAKVPVALHPKAVQSRVAAPDSTSTSTSSVPLAVRMSKE</sequence>
<dbReference type="PROSITE" id="PS50263">
    <property type="entry name" value="CN_HYDROLASE"/>
    <property type="match status" value="1"/>
</dbReference>
<dbReference type="InterPro" id="IPR003010">
    <property type="entry name" value="C-N_Hydrolase"/>
</dbReference>
<feature type="region of interest" description="Disordered" evidence="2">
    <location>
        <begin position="310"/>
        <end position="336"/>
    </location>
</feature>
<dbReference type="PANTHER" id="PTHR46044">
    <property type="entry name" value="NITRILASE"/>
    <property type="match status" value="1"/>
</dbReference>
<dbReference type="EMBL" id="UGQT01000001">
    <property type="protein sequence ID" value="STZ60626.1"/>
    <property type="molecule type" value="Genomic_DNA"/>
</dbReference>
<dbReference type="AlphaFoldDB" id="A0A378TLY6"/>
<dbReference type="GO" id="GO:0018822">
    <property type="term" value="F:nitrile hydratase activity"/>
    <property type="evidence" value="ECO:0007669"/>
    <property type="project" value="TreeGrafter"/>
</dbReference>
<keyword evidence="4" id="KW-0378">Hydrolase</keyword>
<gene>
    <name evidence="4" type="primary">nitA_2</name>
    <name evidence="4" type="ORF">NCTC10821_04168</name>
</gene>
<dbReference type="RefSeq" id="WP_115279732.1">
    <property type="nucleotide sequence ID" value="NZ_AP022600.1"/>
</dbReference>
<evidence type="ECO:0000313" key="5">
    <source>
        <dbReference type="Proteomes" id="UP000254978"/>
    </source>
</evidence>
<evidence type="ECO:0000256" key="2">
    <source>
        <dbReference type="SAM" id="MobiDB-lite"/>
    </source>
</evidence>
<dbReference type="CDD" id="cd07564">
    <property type="entry name" value="nitrilases_CHs"/>
    <property type="match status" value="1"/>
</dbReference>
<dbReference type="GO" id="GO:0018762">
    <property type="term" value="F:aliphatic nitrilase activity"/>
    <property type="evidence" value="ECO:0007669"/>
    <property type="project" value="UniProtKB-EC"/>
</dbReference>
<dbReference type="OrthoDB" id="9811121at2"/>
<evidence type="ECO:0000256" key="1">
    <source>
        <dbReference type="ARBA" id="ARBA00008129"/>
    </source>
</evidence>
<keyword evidence="5" id="KW-1185">Reference proteome</keyword>
<reference evidence="4 5" key="1">
    <citation type="submission" date="2018-06" db="EMBL/GenBank/DDBJ databases">
        <authorList>
            <consortium name="Pathogen Informatics"/>
            <person name="Doyle S."/>
        </authorList>
    </citation>
    <scope>NUCLEOTIDE SEQUENCE [LARGE SCALE GENOMIC DNA]</scope>
    <source>
        <strain evidence="4 5">NCTC10821</strain>
    </source>
</reference>
<dbReference type="GO" id="GO:0051410">
    <property type="term" value="P:detoxification of nitrogen compound"/>
    <property type="evidence" value="ECO:0007669"/>
    <property type="project" value="TreeGrafter"/>
</dbReference>
<accession>A0A378TLY6</accession>
<dbReference type="SUPFAM" id="SSF56317">
    <property type="entry name" value="Carbon-nitrogen hydrolase"/>
    <property type="match status" value="1"/>
</dbReference>
<evidence type="ECO:0000313" key="4">
    <source>
        <dbReference type="EMBL" id="STZ60626.1"/>
    </source>
</evidence>
<organism evidence="4 5">
    <name type="scientific">Mycolicibacterium tokaiense</name>
    <dbReference type="NCBI Taxonomy" id="39695"/>
    <lineage>
        <taxon>Bacteria</taxon>
        <taxon>Bacillati</taxon>
        <taxon>Actinomycetota</taxon>
        <taxon>Actinomycetes</taxon>
        <taxon>Mycobacteriales</taxon>
        <taxon>Mycobacteriaceae</taxon>
        <taxon>Mycolicibacterium</taxon>
    </lineage>
</organism>